<gene>
    <name evidence="10" type="ORF">HNP25_000856</name>
</gene>
<dbReference type="InterPro" id="IPR036852">
    <property type="entry name" value="Peptidase_S8/S53_dom_sf"/>
</dbReference>
<dbReference type="RefSeq" id="WP_184130777.1">
    <property type="nucleotide sequence ID" value="NZ_JACHKT010000004.1"/>
</dbReference>
<evidence type="ECO:0008006" key="12">
    <source>
        <dbReference type="Google" id="ProtNLM"/>
    </source>
</evidence>
<evidence type="ECO:0000256" key="5">
    <source>
        <dbReference type="PROSITE-ProRule" id="PRU01240"/>
    </source>
</evidence>
<keyword evidence="4 5" id="KW-0720">Serine protease</keyword>
<dbReference type="Pfam" id="PF20009">
    <property type="entry name" value="GEVED"/>
    <property type="match status" value="1"/>
</dbReference>
<evidence type="ECO:0000259" key="9">
    <source>
        <dbReference type="Pfam" id="PF20009"/>
    </source>
</evidence>
<feature type="signal peptide" evidence="6">
    <location>
        <begin position="1"/>
        <end position="18"/>
    </location>
</feature>
<evidence type="ECO:0000256" key="3">
    <source>
        <dbReference type="ARBA" id="ARBA00022801"/>
    </source>
</evidence>
<feature type="active site" description="Charge relay system" evidence="5">
    <location>
        <position position="154"/>
    </location>
</feature>
<dbReference type="PROSITE" id="PS51892">
    <property type="entry name" value="SUBTILASE"/>
    <property type="match status" value="1"/>
</dbReference>
<feature type="domain" description="GEVED" evidence="9">
    <location>
        <begin position="627"/>
        <end position="705"/>
    </location>
</feature>
<evidence type="ECO:0000259" key="8">
    <source>
        <dbReference type="Pfam" id="PF18962"/>
    </source>
</evidence>
<dbReference type="InterPro" id="IPR015500">
    <property type="entry name" value="Peptidase_S8_subtilisin-rel"/>
</dbReference>
<evidence type="ECO:0000259" key="7">
    <source>
        <dbReference type="Pfam" id="PF00082"/>
    </source>
</evidence>
<comment type="similarity">
    <text evidence="1 5">Belongs to the peptidase S8 family.</text>
</comment>
<dbReference type="PRINTS" id="PR00723">
    <property type="entry name" value="SUBTILISIN"/>
</dbReference>
<dbReference type="Gene3D" id="2.60.120.380">
    <property type="match status" value="1"/>
</dbReference>
<dbReference type="PANTHER" id="PTHR43399:SF4">
    <property type="entry name" value="CELL WALL-ASSOCIATED PROTEASE"/>
    <property type="match status" value="1"/>
</dbReference>
<dbReference type="Pfam" id="PF00082">
    <property type="entry name" value="Peptidase_S8"/>
    <property type="match status" value="1"/>
</dbReference>
<dbReference type="PANTHER" id="PTHR43399">
    <property type="entry name" value="SUBTILISIN-RELATED"/>
    <property type="match status" value="1"/>
</dbReference>
<evidence type="ECO:0000313" key="11">
    <source>
        <dbReference type="Proteomes" id="UP000524404"/>
    </source>
</evidence>
<dbReference type="PROSITE" id="PS00138">
    <property type="entry name" value="SUBTILASE_SER"/>
    <property type="match status" value="1"/>
</dbReference>
<keyword evidence="2 5" id="KW-0645">Protease</keyword>
<feature type="active site" description="Charge relay system" evidence="5">
    <location>
        <position position="374"/>
    </location>
</feature>
<evidence type="ECO:0000256" key="4">
    <source>
        <dbReference type="ARBA" id="ARBA00022825"/>
    </source>
</evidence>
<keyword evidence="11" id="KW-1185">Reference proteome</keyword>
<dbReference type="NCBIfam" id="TIGR04183">
    <property type="entry name" value="Por_Secre_tail"/>
    <property type="match status" value="1"/>
</dbReference>
<feature type="domain" description="Secretion system C-terminal sorting" evidence="8">
    <location>
        <begin position="1237"/>
        <end position="1309"/>
    </location>
</feature>
<organism evidence="10 11">
    <name type="scientific">Arcicella rosea</name>
    <dbReference type="NCBI Taxonomy" id="502909"/>
    <lineage>
        <taxon>Bacteria</taxon>
        <taxon>Pseudomonadati</taxon>
        <taxon>Bacteroidota</taxon>
        <taxon>Cytophagia</taxon>
        <taxon>Cytophagales</taxon>
        <taxon>Flectobacillaceae</taxon>
        <taxon>Arcicella</taxon>
    </lineage>
</organism>
<accession>A0A841EGU0</accession>
<dbReference type="SUPFAM" id="SSF49785">
    <property type="entry name" value="Galactose-binding domain-like"/>
    <property type="match status" value="1"/>
</dbReference>
<dbReference type="InterPro" id="IPR013783">
    <property type="entry name" value="Ig-like_fold"/>
</dbReference>
<dbReference type="InterPro" id="IPR008979">
    <property type="entry name" value="Galactose-bd-like_sf"/>
</dbReference>
<evidence type="ECO:0000256" key="6">
    <source>
        <dbReference type="SAM" id="SignalP"/>
    </source>
</evidence>
<feature type="domain" description="Peptidase S8/S53" evidence="7">
    <location>
        <begin position="140"/>
        <end position="428"/>
    </location>
</feature>
<evidence type="ECO:0000313" key="10">
    <source>
        <dbReference type="EMBL" id="MBB6002206.1"/>
    </source>
</evidence>
<evidence type="ECO:0000256" key="1">
    <source>
        <dbReference type="ARBA" id="ARBA00011073"/>
    </source>
</evidence>
<dbReference type="GO" id="GO:0006508">
    <property type="term" value="P:proteolysis"/>
    <property type="evidence" value="ECO:0007669"/>
    <property type="project" value="UniProtKB-KW"/>
</dbReference>
<evidence type="ECO:0000256" key="2">
    <source>
        <dbReference type="ARBA" id="ARBA00022670"/>
    </source>
</evidence>
<dbReference type="InterPro" id="IPR045474">
    <property type="entry name" value="GEVED"/>
</dbReference>
<sequence length="1317" mass="140211">MKQLLTLTLLLLAFTSFGQERELYNSSQQKRLQSLSSELSTVQENNYQKAVKIATEKKWQLSGNLKNNRFFKLYGIDETGHPLYLATESNAQAATTTRTDQLYSGGSLGLSLNGSSASVKNKLGIWDGGGVLSTHQELTSRVTQQDKTTGTNIHATHVAGTLIAQGVSPLARGMSFGASLKAWDFTSDNAEMTAAATGLLVSNHSYGFLAGWSYDDTRSRWSWYGNTSISQTEDYKFGFYDSNTQSWDKIANSAPYYLIVKSAGNNRNETGPSAGEYYYLGTSSDTSSVARSKNDGYDILATTSTAKNILTVGAVSGTNGKAPQQSSEIKISSFSSWGPTDDGRIKPDIVAVGVNLLSSSNASNSSYTILSGTSMSSPQAAGSILLLQELYAQKNDGLVMRSSTLKGLVLHTADDAGNAGPDYIYGWGLLNMEKAAKVILNTDKSYDISERTLANGATFTQKVTASGKGALTATICWTDPEGTITAASVANLNNRTPKLINDLDIRISDGTNTSLPFILNPDQPSAVATRGDNIRDNVEQILITNAIPGKSYTITVSHKSTLKNNTQDYALILSGIGGTEYCASTPTTIQNNIESVKLGDLTADYKIASSQSIPLEINLKGTSTKKVNVYVDWNANGTFEEATELATSSGQLVGVTTFKSTITAPSGLTVGNSTLVRVIVAENSGTTNISSCGTYSQGVTQDYKIEFIRPSIDIALVDLIKPETNTFCASSSGTVSVSLRNIGTTAQQNIPVTVNVLDGTSIVATLTGTYKNQLSTFSEGTLVLDGSFTAKVGASYTFEVKVNLSTDQDITNNSKSFVRQVTASTAPTTAQAIVCEGATALNVKGTETSTLLWYDAQTAGNLLFTGNTGTFNKPTTASKIYVGVNDISGSVGAKDKYVFGGGTYYETFGPEPIIVTQTPLVIESARVYIGTAGKITFTIYRQSDSSPISSVTLDVTPTRTTANSTRSNNQLIDDSTDQGVVLPLNLSIPAAGTYILSQECTDGASIYRTNLNANSTVSGADITGYPFTIPNVISITGAVFNGSTIKTGYYYLYDMKVKSYGCPSNRVEVPITTQAAPKVSITPSSSFSICQDDSKLLTASTGTNYTYQWLLNGQNITGATSTTYSVGKTGNYSVKVTENGFCSATSTAITGTVITPVIPAIKLDGTTLSLSSGSNPVWYLSGNIITDATTNTIVPLQTGVYMAKVTDVNGCSVFSEGYTFTVTATDEEINSVETARIYPNPAPESFKVEFSTPNNPKYVYAEMINIMGVTVSSKELVKNDGKYSAEFDVSKQNSGTYFLRIIAENAVKVVPVVINKN</sequence>
<dbReference type="InterPro" id="IPR023828">
    <property type="entry name" value="Peptidase_S8_Ser-AS"/>
</dbReference>
<feature type="active site" description="Charge relay system" evidence="5">
    <location>
        <position position="127"/>
    </location>
</feature>
<keyword evidence="3 5" id="KW-0378">Hydrolase</keyword>
<dbReference type="InterPro" id="IPR051048">
    <property type="entry name" value="Peptidase_S8/S53_subtilisin"/>
</dbReference>
<dbReference type="Proteomes" id="UP000524404">
    <property type="component" value="Unassembled WGS sequence"/>
</dbReference>
<comment type="caution">
    <text evidence="10">The sequence shown here is derived from an EMBL/GenBank/DDBJ whole genome shotgun (WGS) entry which is preliminary data.</text>
</comment>
<feature type="chain" id="PRO_5032876313" description="Por secretion system C-terminal sorting domain-containing protein" evidence="6">
    <location>
        <begin position="19"/>
        <end position="1317"/>
    </location>
</feature>
<dbReference type="EMBL" id="JACHKT010000004">
    <property type="protein sequence ID" value="MBB6002206.1"/>
    <property type="molecule type" value="Genomic_DNA"/>
</dbReference>
<dbReference type="Pfam" id="PF18962">
    <property type="entry name" value="Por_Secre_tail"/>
    <property type="match status" value="1"/>
</dbReference>
<dbReference type="Gene3D" id="2.60.40.10">
    <property type="entry name" value="Immunoglobulins"/>
    <property type="match status" value="1"/>
</dbReference>
<reference evidence="10 11" key="1">
    <citation type="submission" date="2020-08" db="EMBL/GenBank/DDBJ databases">
        <title>Functional genomics of gut bacteria from endangered species of beetles.</title>
        <authorList>
            <person name="Carlos-Shanley C."/>
        </authorList>
    </citation>
    <scope>NUCLEOTIDE SEQUENCE [LARGE SCALE GENOMIC DNA]</scope>
    <source>
        <strain evidence="10 11">S00070</strain>
    </source>
</reference>
<dbReference type="GO" id="GO:0004252">
    <property type="term" value="F:serine-type endopeptidase activity"/>
    <property type="evidence" value="ECO:0007669"/>
    <property type="project" value="UniProtKB-UniRule"/>
</dbReference>
<dbReference type="InterPro" id="IPR000209">
    <property type="entry name" value="Peptidase_S8/S53_dom"/>
</dbReference>
<keyword evidence="6" id="KW-0732">Signal</keyword>
<dbReference type="Gene3D" id="3.40.50.200">
    <property type="entry name" value="Peptidase S8/S53 domain"/>
    <property type="match status" value="1"/>
</dbReference>
<dbReference type="InterPro" id="IPR026444">
    <property type="entry name" value="Secre_tail"/>
</dbReference>
<dbReference type="SUPFAM" id="SSF52743">
    <property type="entry name" value="Subtilisin-like"/>
    <property type="match status" value="1"/>
</dbReference>
<protein>
    <recommendedName>
        <fullName evidence="12">Por secretion system C-terminal sorting domain-containing protein</fullName>
    </recommendedName>
</protein>
<name>A0A841EGU0_9BACT</name>
<proteinExistence type="inferred from homology"/>